<name>A0A9X1A6W9_9HYPH</name>
<dbReference type="RefSeq" id="WP_214385676.1">
    <property type="nucleotide sequence ID" value="NZ_JAFLWW010000001.1"/>
</dbReference>
<dbReference type="AlphaFoldDB" id="A0A9X1A6W9"/>
<reference evidence="2" key="1">
    <citation type="journal article" date="2021" name="Microorganisms">
        <title>Phylogenomic Reconstruction and Metabolic Potential of the Genus Aminobacter.</title>
        <authorList>
            <person name="Artuso I."/>
            <person name="Turrini P."/>
            <person name="Pirolo M."/>
            <person name="Lugli G.A."/>
            <person name="Ventura M."/>
            <person name="Visca P."/>
        </authorList>
    </citation>
    <scope>NUCLEOTIDE SEQUENCE</scope>
    <source>
        <strain evidence="2">LMG 26462</strain>
    </source>
</reference>
<dbReference type="Proteomes" id="UP001138921">
    <property type="component" value="Unassembled WGS sequence"/>
</dbReference>
<protein>
    <submittedName>
        <fullName evidence="2">Uncharacterized protein</fullName>
    </submittedName>
</protein>
<dbReference type="EMBL" id="JAFLWW010000001">
    <property type="protein sequence ID" value="MBT1154450.1"/>
    <property type="molecule type" value="Genomic_DNA"/>
</dbReference>
<evidence type="ECO:0000256" key="1">
    <source>
        <dbReference type="SAM" id="MobiDB-lite"/>
    </source>
</evidence>
<sequence>MQRGIRCRGCGERFYASVDPKGKAPVECQNCTGSHNPIPQMVADEKAITEVNKPVKGKAQTVDPRNPGTPKDA</sequence>
<gene>
    <name evidence="2" type="ORF">J1C56_02475</name>
</gene>
<evidence type="ECO:0000313" key="3">
    <source>
        <dbReference type="Proteomes" id="UP001138921"/>
    </source>
</evidence>
<organism evidence="2 3">
    <name type="scientific">Aminobacter anthyllidis</name>
    <dbReference type="NCBI Taxonomy" id="1035067"/>
    <lineage>
        <taxon>Bacteria</taxon>
        <taxon>Pseudomonadati</taxon>
        <taxon>Pseudomonadota</taxon>
        <taxon>Alphaproteobacteria</taxon>
        <taxon>Hyphomicrobiales</taxon>
        <taxon>Phyllobacteriaceae</taxon>
        <taxon>Aminobacter</taxon>
    </lineage>
</organism>
<feature type="region of interest" description="Disordered" evidence="1">
    <location>
        <begin position="53"/>
        <end position="73"/>
    </location>
</feature>
<keyword evidence="3" id="KW-1185">Reference proteome</keyword>
<reference evidence="2" key="2">
    <citation type="submission" date="2021-03" db="EMBL/GenBank/DDBJ databases">
        <authorList>
            <person name="Artuso I."/>
            <person name="Turrini P."/>
            <person name="Pirolo M."/>
            <person name="Lugli G.A."/>
            <person name="Ventura M."/>
            <person name="Visca P."/>
        </authorList>
    </citation>
    <scope>NUCLEOTIDE SEQUENCE</scope>
    <source>
        <strain evidence="2">LMG 26462</strain>
    </source>
</reference>
<comment type="caution">
    <text evidence="2">The sequence shown here is derived from an EMBL/GenBank/DDBJ whole genome shotgun (WGS) entry which is preliminary data.</text>
</comment>
<proteinExistence type="predicted"/>
<accession>A0A9X1A6W9</accession>
<evidence type="ECO:0000313" key="2">
    <source>
        <dbReference type="EMBL" id="MBT1154450.1"/>
    </source>
</evidence>